<feature type="region of interest" description="Disordered" evidence="1">
    <location>
        <begin position="2352"/>
        <end position="2375"/>
    </location>
</feature>
<feature type="compositionally biased region" description="Low complexity" evidence="1">
    <location>
        <begin position="2407"/>
        <end position="2418"/>
    </location>
</feature>
<accession>A0A8J8TA27</accession>
<feature type="region of interest" description="Disordered" evidence="1">
    <location>
        <begin position="2511"/>
        <end position="2560"/>
    </location>
</feature>
<dbReference type="InterPro" id="IPR011050">
    <property type="entry name" value="Pectin_lyase_fold/virulence"/>
</dbReference>
<organism evidence="3 4">
    <name type="scientific">Halteria grandinella</name>
    <dbReference type="NCBI Taxonomy" id="5974"/>
    <lineage>
        <taxon>Eukaryota</taxon>
        <taxon>Sar</taxon>
        <taxon>Alveolata</taxon>
        <taxon>Ciliophora</taxon>
        <taxon>Intramacronucleata</taxon>
        <taxon>Spirotrichea</taxon>
        <taxon>Stichotrichia</taxon>
        <taxon>Sporadotrichida</taxon>
        <taxon>Halteriidae</taxon>
        <taxon>Halteria</taxon>
    </lineage>
</organism>
<evidence type="ECO:0000313" key="4">
    <source>
        <dbReference type="Proteomes" id="UP000785679"/>
    </source>
</evidence>
<comment type="caution">
    <text evidence="3">The sequence shown here is derived from an EMBL/GenBank/DDBJ whole genome shotgun (WGS) entry which is preliminary data.</text>
</comment>
<feature type="compositionally biased region" description="Polar residues" evidence="1">
    <location>
        <begin position="2357"/>
        <end position="2373"/>
    </location>
</feature>
<feature type="region of interest" description="Disordered" evidence="1">
    <location>
        <begin position="2406"/>
        <end position="2438"/>
    </location>
</feature>
<dbReference type="PANTHER" id="PTHR11319">
    <property type="entry name" value="G PROTEIN-COUPLED RECEPTOR-RELATED"/>
    <property type="match status" value="1"/>
</dbReference>
<evidence type="ECO:0000256" key="2">
    <source>
        <dbReference type="SAM" id="Phobius"/>
    </source>
</evidence>
<feature type="transmembrane region" description="Helical" evidence="2">
    <location>
        <begin position="1939"/>
        <end position="1964"/>
    </location>
</feature>
<keyword evidence="4" id="KW-1185">Reference proteome</keyword>
<keyword evidence="2" id="KW-1133">Transmembrane helix</keyword>
<keyword evidence="2" id="KW-0812">Transmembrane</keyword>
<feature type="transmembrane region" description="Helical" evidence="2">
    <location>
        <begin position="2148"/>
        <end position="2167"/>
    </location>
</feature>
<feature type="compositionally biased region" description="Basic and acidic residues" evidence="1">
    <location>
        <begin position="2542"/>
        <end position="2560"/>
    </location>
</feature>
<feature type="transmembrane region" description="Helical" evidence="2">
    <location>
        <begin position="2019"/>
        <end position="2039"/>
    </location>
</feature>
<proteinExistence type="predicted"/>
<evidence type="ECO:0000313" key="3">
    <source>
        <dbReference type="EMBL" id="TNV88127.1"/>
    </source>
</evidence>
<feature type="transmembrane region" description="Helical" evidence="2">
    <location>
        <begin position="2121"/>
        <end position="2142"/>
    </location>
</feature>
<feature type="compositionally biased region" description="Low complexity" evidence="1">
    <location>
        <begin position="2515"/>
        <end position="2524"/>
    </location>
</feature>
<feature type="transmembrane region" description="Helical" evidence="2">
    <location>
        <begin position="2179"/>
        <end position="2198"/>
    </location>
</feature>
<sequence length="2560" mass="286993">MGARFQLPIPEGGLIFRDIIFDGIDSVVDYFNTTDDFACVDSWERTCCQVDLGTSQLSCLKENGSLLKPIFNKFQTCFTRAYSGLFNLIKTDQMIGTQERKIRIQNCEFQNMFYELNSLVHVPNSGLSLIGLDLKIENSTFTRINFCGGIFSNNEQFDMLEGKTASESKWFNQAGVIGYAQWLGSEWIRQERTHYNTSVMQDTNTDVQPKVSFVFKNNLVEKFNFLKNPATEGDFSRVQSEIGRTERKKMQNIGLVIDIDGDFDNATIVIANNTFRDTQMFLKTEDQDGVANHCEAVTNAPRAQFQIYEVSQLAMFQFVHLINIRNMKQAKIIIADNLFKNLSLTGPVINIEGEENSNGQLIALFRNTFELIHSYVGTNVMKIQRQFSNLSQPSNYPWIHPETNFHDQRTYVEYGGGILVKNNTFSEIVGCPTTETGLISLQVLDLRPEAGWTQSSSFKLYDIYPPNESYLKYDNMNELLTYLEEDDDEITIHYDLEVGGDKLAFRLSSALFTGNHYENISIGVTQKLDQTFIRGSLIKLYNILSVDFRQETFINVGAFTLEHLSQVLWKIKGEKTTLRLKGGFPYLTQFVDPSTGISNLPFFTDYLSCCLIYAHSILRLRILGENTFENIWLIDRQQAMQAADSIERAADYGLLIYARDFNGVLQIGGGSDSQNEGTTIFKNIVGYLNPYTIERFGWQTEKWLSAVEPEYGVGSILVNTQSDTNSFYTFSVEKVVFHGLYFRSDESSNMVALFDTLIAAKGLKSAIQLKISDVKVVNSHFENGIGYMQLSGHYITVSNLTVINLGSEGLLLRLIPQFSSLSSILAAESNLMKQSFLHFAVNSMLENSLILLSTIVLEKSTFMGIRSSVTSPLISLQAGDTVEAQSSFNEILIGDCVFEGNTGELNAVSSILIDSSTGPSQYKVSFKDCKFINNEAKNGLVYVAKYLSQLNFEGCTFERNNGVKAQLVFLQNTQLGELSFGGCAFQGNGGEFNTVQNNILNGRSDLFIQPSAIKIGQSIILRVHSCNFQGFHYAQTGSFLDMTENSTAYISNSVFKYSSSFSGGLISAIQDCSLIMSGNTFETIHAFKAGVFDIGDNSFIEDKGSIFKKNFAIKNAVLRVLGDSSFNFDNSKFIQNTAAGYNSIGQFISIKNESYFTNVTFQDNAAQHPDFPDSGAKGIEFLSCEAPIVFELCTFSDNLANQVTPNFYLNRALDVQVKDCYFFNSESRDDSIPLFRGGFMQLLAESSVKISNSTFINGRAIQGGAFFLLGDSEISIETSTFQENIAQRRGGVISAESFRKILISEGSDFISNRAIEDSGDILHATNSDYSVTITKVSVSIQYPRNIFMISDVTSVIIKESQFSVKKQVAISNLPSGIVIKNSENTLLSGCKFKNFLSASDERGGGALSISDASNNKTKTKSVIIESTHFEGCSSTTNGGALALYDVSGAEIRGGTVFMGNTASLAGGAVYFKCNDHGTDFSMCQLNITDTKFENNYAKVEGGALKWNIYEPSFQHVTYKNNSAGIYGNDIASVAKTLLKISREEAEMLLQKNLTRRILQEISQKQEVNVQSGGKISMYFVLVDKYGSVMHNENDAKLYISVVSNYTQTFTSAIESETQIDCKKGLFLVQNFVFVGEPNSTQTLKIATDAIDYAIPDNKNRTITNGSQQNIVIIKTNANTTGESFNISGEVVDEKAESEENAFEISISLRGCLAGEELLESGKCHKCDKGTYLITAPTNIQICKECPSNEVAECLGGDSIYPLPGFWRSTNTSENFLKCRNDLACIGRNPPQNESTGACREGYQGILCSDCKIGYSHSGSQFECVKCPDPSLNKLRLFGLGLVLLAIVVLMVRSTLSSNGVKKSLLPVFLRMMLNHYQLFVLTSKFDIAWPQNLQKALSSSDSQSGSQFVSIDCFLEKRNEHQTFIDTADVAERSIFQRVILLTIAPLLIVLASYFTWSIIYLCYDIKRRRDLNISFKASDLLEEDLRISQVNNLQHKTQSEVNNIIAAQQRKEQMKNRVIGSIIILLFLIHPSIIQSLFETISCIDIDGESRLYQDLEILCNYRAHQILSQRLSLPSFFIWGLGIPTFGLYLIFSNRNHFTLPNIRQRFGFLYSGYRIPEAYFWELVIMYRKICIIFISVFLSQSGKIVQALTTLIFLVLCVSLTAFKRPFTNHFLNNLEQLSLMSSALTVYCGLFFISDNSFKSELNFHMSNQTKSLLFALIVLAHIAFLAYWLYHLMSEMRSAMRKRMTILYLGVFLCCNKERLMHEVEVESFVEKLGPFLSSLEKSIEYLKSKQANYRQGDIPIEDEGLRRILLNMGKFMEQAEAEKHKEQITVKEFVRQKTISKMERMKQRESIGNNSTKQRQSLSSNKMFDGDTTIVDSSYHNTSQHMASTQRAMLSLRGESSACSSAADDSSMQSGNLREKQNGAAPAVTDNEYKSKNVFPIKQEKGGTIKFAPLRNENDKTLNLSSSIILDESIAEEIGENYSLFMRENGIAQNTREKMEQIENSWDAQNRQNQALQQRKKDQADGNKTYQQSSTDREPQNNQVEDFKNSEDK</sequence>
<reference evidence="3" key="1">
    <citation type="submission" date="2019-06" db="EMBL/GenBank/DDBJ databases">
        <authorList>
            <person name="Zheng W."/>
        </authorList>
    </citation>
    <scope>NUCLEOTIDE SEQUENCE</scope>
    <source>
        <strain evidence="3">QDHG01</strain>
    </source>
</reference>
<protein>
    <submittedName>
        <fullName evidence="3">Uncharacterized protein</fullName>
    </submittedName>
</protein>
<dbReference type="OrthoDB" id="296301at2759"/>
<gene>
    <name evidence="3" type="ORF">FGO68_gene3291</name>
</gene>
<dbReference type="PANTHER" id="PTHR11319:SF35">
    <property type="entry name" value="OUTER MEMBRANE PROTEIN PMPC-RELATED"/>
    <property type="match status" value="1"/>
</dbReference>
<dbReference type="Proteomes" id="UP000785679">
    <property type="component" value="Unassembled WGS sequence"/>
</dbReference>
<keyword evidence="2" id="KW-0472">Membrane</keyword>
<evidence type="ECO:0000256" key="1">
    <source>
        <dbReference type="SAM" id="MobiDB-lite"/>
    </source>
</evidence>
<feature type="transmembrane region" description="Helical" evidence="2">
    <location>
        <begin position="2078"/>
        <end position="2100"/>
    </location>
</feature>
<feature type="transmembrane region" description="Helical" evidence="2">
    <location>
        <begin position="2218"/>
        <end position="2239"/>
    </location>
</feature>
<dbReference type="EMBL" id="RRYP01000067">
    <property type="protein sequence ID" value="TNV88127.1"/>
    <property type="molecule type" value="Genomic_DNA"/>
</dbReference>
<name>A0A8J8TA27_HALGN</name>
<dbReference type="SUPFAM" id="SSF51126">
    <property type="entry name" value="Pectin lyase-like"/>
    <property type="match status" value="3"/>
</dbReference>